<reference evidence="2" key="1">
    <citation type="submission" date="2021-01" db="EMBL/GenBank/DDBJ databases">
        <authorList>
            <person name="Corre E."/>
            <person name="Pelletier E."/>
            <person name="Niang G."/>
            <person name="Scheremetjew M."/>
            <person name="Finn R."/>
            <person name="Kale V."/>
            <person name="Holt S."/>
            <person name="Cochrane G."/>
            <person name="Meng A."/>
            <person name="Brown T."/>
            <person name="Cohen L."/>
        </authorList>
    </citation>
    <scope>NUCLEOTIDE SEQUENCE</scope>
    <source>
        <strain evidence="2">Grunow 1884</strain>
    </source>
</reference>
<gene>
    <name evidence="2" type="ORF">OSIN01602_LOCUS10122</name>
</gene>
<dbReference type="EMBL" id="HBGO01017751">
    <property type="protein sequence ID" value="CAD9339404.1"/>
    <property type="molecule type" value="Transcribed_RNA"/>
</dbReference>
<keyword evidence="1" id="KW-0732">Signal</keyword>
<evidence type="ECO:0000256" key="1">
    <source>
        <dbReference type="SAM" id="SignalP"/>
    </source>
</evidence>
<feature type="chain" id="PRO_5030890132" evidence="1">
    <location>
        <begin position="26"/>
        <end position="383"/>
    </location>
</feature>
<sequence>MTNASRRLHCPRLLLVGCLIAIALPLLVREHEQTIALVREQIAAAREQGVSKREQVAERTPFNKTGSAEQYIMNNLDKLGFGRDDNPRTCGVWTDPDFTTPEVLDSLNKYAKDLENYTQIMESFDPVPNLMDKIRHNKGDDVCNSLRLHPDGIAGLFPSEQLSFTSSGYAEPLLPPMRHHAMCKNRRANIMRLDYLVHDFEFMCRKLKPTSRLVLLDMGASLDFHGKKDQPIITLLRQYEKMGFIFDHIYGFEVVEKKPEDVFDLLPEEYMKSYHWINVGVTAKEGDKLNPLHSIIKTLDVDDFVVVKLDIDTPSIEFALVSQILHDKDGVYGNLIDQFYFEYHVHLGELAGPWGRTMNGTVKDSLELFSKLRAKGIPAHFWP</sequence>
<name>A0A7S1ZID5_TRICV</name>
<protein>
    <submittedName>
        <fullName evidence="2">Uncharacterized protein</fullName>
    </submittedName>
</protein>
<evidence type="ECO:0000313" key="2">
    <source>
        <dbReference type="EMBL" id="CAD9339404.1"/>
    </source>
</evidence>
<organism evidence="2">
    <name type="scientific">Trieres chinensis</name>
    <name type="common">Marine centric diatom</name>
    <name type="synonym">Odontella sinensis</name>
    <dbReference type="NCBI Taxonomy" id="1514140"/>
    <lineage>
        <taxon>Eukaryota</taxon>
        <taxon>Sar</taxon>
        <taxon>Stramenopiles</taxon>
        <taxon>Ochrophyta</taxon>
        <taxon>Bacillariophyta</taxon>
        <taxon>Mediophyceae</taxon>
        <taxon>Biddulphiophycidae</taxon>
        <taxon>Eupodiscales</taxon>
        <taxon>Parodontellaceae</taxon>
        <taxon>Trieres</taxon>
    </lineage>
</organism>
<accession>A0A7S1ZID5</accession>
<dbReference type="AlphaFoldDB" id="A0A7S1ZID5"/>
<feature type="signal peptide" evidence="1">
    <location>
        <begin position="1"/>
        <end position="25"/>
    </location>
</feature>
<proteinExistence type="predicted"/>